<organism evidence="1 2">
    <name type="scientific">Aureococcus anophagefferens</name>
    <name type="common">Harmful bloom alga</name>
    <dbReference type="NCBI Taxonomy" id="44056"/>
    <lineage>
        <taxon>Eukaryota</taxon>
        <taxon>Sar</taxon>
        <taxon>Stramenopiles</taxon>
        <taxon>Ochrophyta</taxon>
        <taxon>Pelagophyceae</taxon>
        <taxon>Pelagomonadales</taxon>
        <taxon>Pelagomonadaceae</taxon>
        <taxon>Aureococcus</taxon>
    </lineage>
</organism>
<dbReference type="EMBL" id="JBBJCI010000037">
    <property type="protein sequence ID" value="KAK7250236.1"/>
    <property type="molecule type" value="Genomic_DNA"/>
</dbReference>
<name>A0ABR1GAG0_AURAN</name>
<comment type="caution">
    <text evidence="1">The sequence shown here is derived from an EMBL/GenBank/DDBJ whole genome shotgun (WGS) entry which is preliminary data.</text>
</comment>
<dbReference type="Proteomes" id="UP001363151">
    <property type="component" value="Unassembled WGS sequence"/>
</dbReference>
<dbReference type="Gene3D" id="3.40.50.1240">
    <property type="entry name" value="Phosphoglycerate mutase-like"/>
    <property type="match status" value="1"/>
</dbReference>
<dbReference type="PANTHER" id="PTHR48100">
    <property type="entry name" value="BROAD-SPECIFICITY PHOSPHATASE YOR283W-RELATED"/>
    <property type="match status" value="1"/>
</dbReference>
<dbReference type="Pfam" id="PF00300">
    <property type="entry name" value="His_Phos_1"/>
    <property type="match status" value="1"/>
</dbReference>
<dbReference type="InterPro" id="IPR050275">
    <property type="entry name" value="PGM_Phosphatase"/>
</dbReference>
<accession>A0ABR1GAG0</accession>
<sequence length="589" mass="63049">MSIRALQRLAASGVDDASPERIRELQRFALLGLQDDDAPTDAAAPPPTTGGVTKYIYLSRHGEAAHNVAAANHVDPAGAEFLDARLTDAGRAQVRAANREFGELLERTPYPRPECIFASPLHRTLETASILAKGHVARPIVAVDALRERRGGNPCDERHAADAIRREFAHVDASRVAADDAASPDGYALRPGLVEDDGAVAARARRVVDWVRTLDEASVLLVAHRFFLKAMIDGVLRPALDAAGGALEAVFRASEVRVLEVSWDAAGRLVSVVARSLGDAIREADRRTLAAFEDARRAIGRVRDDALAARVDELQARALAALFAGAAADADAAFRDLKAIAEAESGRLTALLARVMDAYRLLGERYRFLNRVPAREGAAPAQVLPLPATADAAATGDVARVRLLLARAARVDGAFRSRTTALVAAFNGASSTAALAATLGLDPAAWPLDHRDAGTALGAAALRLKFGPPKSLGRALEKPLGSLKDLNRCTVECHCPYVCALFLAGLRETFPVVAVKNKHEPAHKQDEVSQPPDLHVNVDLGGGFLGEVQIILTYCLEVKNILHFFYELLRAKTVDLVLEPMRRHASEAG</sequence>
<gene>
    <name evidence="1" type="ORF">SO694_0000709</name>
</gene>
<protein>
    <submittedName>
        <fullName evidence="1">Uncharacterized protein</fullName>
    </submittedName>
</protein>
<dbReference type="SUPFAM" id="SSF53254">
    <property type="entry name" value="Phosphoglycerate mutase-like"/>
    <property type="match status" value="1"/>
</dbReference>
<evidence type="ECO:0000313" key="2">
    <source>
        <dbReference type="Proteomes" id="UP001363151"/>
    </source>
</evidence>
<dbReference type="PANTHER" id="PTHR48100:SF1">
    <property type="entry name" value="HISTIDINE PHOSPHATASE FAMILY PROTEIN-RELATED"/>
    <property type="match status" value="1"/>
</dbReference>
<dbReference type="InterPro" id="IPR029033">
    <property type="entry name" value="His_PPase_superfam"/>
</dbReference>
<keyword evidence="2" id="KW-1185">Reference proteome</keyword>
<dbReference type="CDD" id="cd07067">
    <property type="entry name" value="HP_PGM_like"/>
    <property type="match status" value="1"/>
</dbReference>
<reference evidence="1 2" key="1">
    <citation type="submission" date="2024-03" db="EMBL/GenBank/DDBJ databases">
        <title>Aureococcus anophagefferens CCMP1851 and Kratosvirus quantuckense: Draft genome of a second virus-susceptible host strain in the model system.</title>
        <authorList>
            <person name="Chase E."/>
            <person name="Truchon A.R."/>
            <person name="Schepens W."/>
            <person name="Wilhelm S.W."/>
        </authorList>
    </citation>
    <scope>NUCLEOTIDE SEQUENCE [LARGE SCALE GENOMIC DNA]</scope>
    <source>
        <strain evidence="1 2">CCMP1851</strain>
    </source>
</reference>
<evidence type="ECO:0000313" key="1">
    <source>
        <dbReference type="EMBL" id="KAK7250236.1"/>
    </source>
</evidence>
<dbReference type="InterPro" id="IPR013078">
    <property type="entry name" value="His_Pase_superF_clade-1"/>
</dbReference>
<proteinExistence type="predicted"/>